<evidence type="ECO:0000256" key="7">
    <source>
        <dbReference type="SAM" id="SignalP"/>
    </source>
</evidence>
<sequence length="528" mass="60744">MKIYISLYFVFFVSWLSAQDMTSALIPMPNQVNMLQGKPFCLVDGKTMIYINRPELEFAAHSLQSVIQERMQITLSSTESIRADIRLLIDPSIKGNEHYLIHVDSRGMTISGATVAAVYYGVKTVDQLLLGDVCTTMQKKISPVLIDDAPRFSYRALMLDPARHFLSVDDIKFYIDQMVCYKFNVLQLHLTDDQGWRIEIKKYPQLTNKDYYTQEQLADLIRYAALRNVEIIPELDIPGHTTEILAVYPELGCDICVDTIPKVGKQYDNMLCASVEKVYTVYQDIINEVSKLFPSHYIHLGGDEALVDKNWAVCSRCRALMVKLGYEKASQLMIPFFNRMLSFVRENKKTPILWCELDNIYPPAKDYLFPYPKDVTLVSWRGGLTPTCLELTCKYGNPVIMAPGEYAYLDYPQLKGDFPEFNNWGMPVTTLQKCYLFDPGYGVSAKEQEHIQGVMGTLWAEAIQDINRVTYMTYPRGMALAEVGWTQMEYRNWDSFKHRLYPNLMNLMKKGVSVRVPFEIVERRLGNQ</sequence>
<dbReference type="InterPro" id="IPR029018">
    <property type="entry name" value="Hex-like_dom2"/>
</dbReference>
<evidence type="ECO:0000313" key="10">
    <source>
        <dbReference type="EMBL" id="CUP02555.1"/>
    </source>
</evidence>
<evidence type="ECO:0000256" key="2">
    <source>
        <dbReference type="ARBA" id="ARBA00006285"/>
    </source>
</evidence>
<evidence type="ECO:0000313" key="12">
    <source>
        <dbReference type="Proteomes" id="UP000095606"/>
    </source>
</evidence>
<dbReference type="SUPFAM" id="SSF55545">
    <property type="entry name" value="beta-N-acetylhexosaminidase-like domain"/>
    <property type="match status" value="1"/>
</dbReference>
<feature type="domain" description="Glycoside hydrolase family 20 catalytic" evidence="8">
    <location>
        <begin position="152"/>
        <end position="487"/>
    </location>
</feature>
<dbReference type="InterPro" id="IPR015882">
    <property type="entry name" value="HEX_bac_N"/>
</dbReference>
<accession>A0A3E5GIM4</accession>
<dbReference type="CDD" id="cd06563">
    <property type="entry name" value="GH20_chitobiase-like"/>
    <property type="match status" value="1"/>
</dbReference>
<gene>
    <name evidence="10" type="primary">exo I_2</name>
    <name evidence="10" type="ORF">ERS852461_01684</name>
    <name evidence="11" type="ORF">NXY30_04575</name>
</gene>
<dbReference type="Pfam" id="PF00728">
    <property type="entry name" value="Glyco_hydro_20"/>
    <property type="match status" value="1"/>
</dbReference>
<feature type="active site" description="Proton donor" evidence="6">
    <location>
        <position position="304"/>
    </location>
</feature>
<evidence type="ECO:0000313" key="11">
    <source>
        <dbReference type="EMBL" id="UVQ75684.1"/>
    </source>
</evidence>
<dbReference type="PIRSF" id="PIRSF001093">
    <property type="entry name" value="B-hxosamndse_ab_euk"/>
    <property type="match status" value="1"/>
</dbReference>
<dbReference type="Proteomes" id="UP001060104">
    <property type="component" value="Chromosome"/>
</dbReference>
<protein>
    <recommendedName>
        <fullName evidence="3">beta-N-acetylhexosaminidase</fullName>
        <ecNumber evidence="3">3.2.1.52</ecNumber>
    </recommendedName>
</protein>
<dbReference type="PANTHER" id="PTHR22600:SF57">
    <property type="entry name" value="BETA-N-ACETYLHEXOSAMINIDASE"/>
    <property type="match status" value="1"/>
</dbReference>
<dbReference type="Gene3D" id="3.20.20.80">
    <property type="entry name" value="Glycosidases"/>
    <property type="match status" value="1"/>
</dbReference>
<keyword evidence="13" id="KW-1185">Reference proteome</keyword>
<organism evidence="10 12">
    <name type="scientific">Bacteroides faecis</name>
    <dbReference type="NCBI Taxonomy" id="674529"/>
    <lineage>
        <taxon>Bacteria</taxon>
        <taxon>Pseudomonadati</taxon>
        <taxon>Bacteroidota</taxon>
        <taxon>Bacteroidia</taxon>
        <taxon>Bacteroidales</taxon>
        <taxon>Bacteroidaceae</taxon>
        <taxon>Bacteroides</taxon>
    </lineage>
</organism>
<dbReference type="Gene3D" id="3.30.379.10">
    <property type="entry name" value="Chitobiase/beta-hexosaminidase domain 2-like"/>
    <property type="match status" value="1"/>
</dbReference>
<dbReference type="AlphaFoldDB" id="A0A174JZD7"/>
<dbReference type="EMBL" id="CZAE01000006">
    <property type="protein sequence ID" value="CUP02555.1"/>
    <property type="molecule type" value="Genomic_DNA"/>
</dbReference>
<evidence type="ECO:0000256" key="5">
    <source>
        <dbReference type="ARBA" id="ARBA00023295"/>
    </source>
</evidence>
<keyword evidence="7" id="KW-0732">Signal</keyword>
<dbReference type="SUPFAM" id="SSF51445">
    <property type="entry name" value="(Trans)glycosidases"/>
    <property type="match status" value="1"/>
</dbReference>
<feature type="signal peptide" evidence="7">
    <location>
        <begin position="1"/>
        <end position="18"/>
    </location>
</feature>
<dbReference type="PANTHER" id="PTHR22600">
    <property type="entry name" value="BETA-HEXOSAMINIDASE"/>
    <property type="match status" value="1"/>
</dbReference>
<evidence type="ECO:0000259" key="9">
    <source>
        <dbReference type="Pfam" id="PF02838"/>
    </source>
</evidence>
<dbReference type="GO" id="GO:0005975">
    <property type="term" value="P:carbohydrate metabolic process"/>
    <property type="evidence" value="ECO:0007669"/>
    <property type="project" value="InterPro"/>
</dbReference>
<dbReference type="PRINTS" id="PR00738">
    <property type="entry name" value="GLHYDRLASE20"/>
</dbReference>
<proteinExistence type="inferred from homology"/>
<reference evidence="11" key="2">
    <citation type="submission" date="2022-08" db="EMBL/GenBank/DDBJ databases">
        <title>Genome Sequencing of Bacteroides fragilis Group Isolates with Nanopore Technology.</title>
        <authorList>
            <person name="Tisza M.J."/>
            <person name="Smith D."/>
            <person name="Dekker J.P."/>
        </authorList>
    </citation>
    <scope>NUCLEOTIDE SEQUENCE</scope>
    <source>
        <strain evidence="11">BFG-527</strain>
    </source>
</reference>
<keyword evidence="5 10" id="KW-0326">Glycosidase</keyword>
<dbReference type="Proteomes" id="UP000095606">
    <property type="component" value="Unassembled WGS sequence"/>
</dbReference>
<dbReference type="RefSeq" id="WP_055269271.1">
    <property type="nucleotide sequence ID" value="NZ_CABMFH010000004.1"/>
</dbReference>
<dbReference type="Pfam" id="PF02838">
    <property type="entry name" value="Glyco_hydro_20b"/>
    <property type="match status" value="1"/>
</dbReference>
<dbReference type="EC" id="3.2.1.52" evidence="3"/>
<dbReference type="GO" id="GO:0004563">
    <property type="term" value="F:beta-N-acetylhexosaminidase activity"/>
    <property type="evidence" value="ECO:0007669"/>
    <property type="project" value="UniProtKB-EC"/>
</dbReference>
<feature type="chain" id="PRO_5041048353" description="beta-N-acetylhexosaminidase" evidence="7">
    <location>
        <begin position="19"/>
        <end position="528"/>
    </location>
</feature>
<dbReference type="InterPro" id="IPR017853">
    <property type="entry name" value="GH"/>
</dbReference>
<keyword evidence="4 10" id="KW-0378">Hydrolase</keyword>
<evidence type="ECO:0000256" key="6">
    <source>
        <dbReference type="PIRSR" id="PIRSR625705-1"/>
    </source>
</evidence>
<dbReference type="GO" id="GO:0016020">
    <property type="term" value="C:membrane"/>
    <property type="evidence" value="ECO:0007669"/>
    <property type="project" value="TreeGrafter"/>
</dbReference>
<evidence type="ECO:0000256" key="1">
    <source>
        <dbReference type="ARBA" id="ARBA00001231"/>
    </source>
</evidence>
<comment type="catalytic activity">
    <reaction evidence="1">
        <text>Hydrolysis of terminal non-reducing N-acetyl-D-hexosamine residues in N-acetyl-beta-D-hexosaminides.</text>
        <dbReference type="EC" id="3.2.1.52"/>
    </reaction>
</comment>
<name>A0A174JZD7_9BACE</name>
<evidence type="ECO:0000259" key="8">
    <source>
        <dbReference type="Pfam" id="PF00728"/>
    </source>
</evidence>
<evidence type="ECO:0000256" key="4">
    <source>
        <dbReference type="ARBA" id="ARBA00022801"/>
    </source>
</evidence>
<evidence type="ECO:0000256" key="3">
    <source>
        <dbReference type="ARBA" id="ARBA00012663"/>
    </source>
</evidence>
<dbReference type="InterPro" id="IPR015883">
    <property type="entry name" value="Glyco_hydro_20_cat"/>
</dbReference>
<dbReference type="EMBL" id="CP103141">
    <property type="protein sequence ID" value="UVQ75684.1"/>
    <property type="molecule type" value="Genomic_DNA"/>
</dbReference>
<accession>A0A174JZD7</accession>
<evidence type="ECO:0000313" key="13">
    <source>
        <dbReference type="Proteomes" id="UP001060104"/>
    </source>
</evidence>
<dbReference type="InterPro" id="IPR025705">
    <property type="entry name" value="Beta_hexosaminidase_sua/sub"/>
</dbReference>
<dbReference type="GO" id="GO:0030203">
    <property type="term" value="P:glycosaminoglycan metabolic process"/>
    <property type="evidence" value="ECO:0007669"/>
    <property type="project" value="TreeGrafter"/>
</dbReference>
<reference evidence="10 12" key="1">
    <citation type="submission" date="2015-09" db="EMBL/GenBank/DDBJ databases">
        <authorList>
            <consortium name="Pathogen Informatics"/>
        </authorList>
    </citation>
    <scope>NUCLEOTIDE SEQUENCE [LARGE SCALE GENOMIC DNA]</scope>
    <source>
        <strain evidence="10 12">2789STDY5834846</strain>
    </source>
</reference>
<feature type="domain" description="Beta-hexosaminidase bacterial type N-terminal" evidence="9">
    <location>
        <begin position="23"/>
        <end position="148"/>
    </location>
</feature>
<comment type="similarity">
    <text evidence="2">Belongs to the glycosyl hydrolase 20 family.</text>
</comment>
<dbReference type="GeneID" id="69587927"/>